<dbReference type="KEGG" id="fli:Fleli_1346"/>
<evidence type="ECO:0000313" key="4">
    <source>
        <dbReference type="Proteomes" id="UP000006054"/>
    </source>
</evidence>
<dbReference type="eggNOG" id="COG0147">
    <property type="taxonomic scope" value="Bacteria"/>
</dbReference>
<dbReference type="SUPFAM" id="SSF56322">
    <property type="entry name" value="ADC synthase"/>
    <property type="match status" value="1"/>
</dbReference>
<organism evidence="3 4">
    <name type="scientific">Bernardetia litoralis (strain ATCC 23117 / DSM 6794 / NBRC 15988 / NCIMB 1366 / Fx l1 / Sio-4)</name>
    <name type="common">Flexibacter litoralis</name>
    <dbReference type="NCBI Taxonomy" id="880071"/>
    <lineage>
        <taxon>Bacteria</taxon>
        <taxon>Pseudomonadati</taxon>
        <taxon>Bacteroidota</taxon>
        <taxon>Cytophagia</taxon>
        <taxon>Cytophagales</taxon>
        <taxon>Bernardetiaceae</taxon>
        <taxon>Bernardetia</taxon>
    </lineage>
</organism>
<gene>
    <name evidence="3" type="ordered locus">Fleli_1346</name>
</gene>
<evidence type="ECO:0000313" key="3">
    <source>
        <dbReference type="EMBL" id="AFM03778.1"/>
    </source>
</evidence>
<dbReference type="InterPro" id="IPR006805">
    <property type="entry name" value="Anth_synth_I_N"/>
</dbReference>
<evidence type="ECO:0000259" key="1">
    <source>
        <dbReference type="Pfam" id="PF00425"/>
    </source>
</evidence>
<dbReference type="PANTHER" id="PTHR11236">
    <property type="entry name" value="AMINOBENZOATE/ANTHRANILATE SYNTHASE"/>
    <property type="match status" value="1"/>
</dbReference>
<dbReference type="InterPro" id="IPR005801">
    <property type="entry name" value="ADC_synthase"/>
</dbReference>
<dbReference type="GO" id="GO:0000162">
    <property type="term" value="P:L-tryptophan biosynthetic process"/>
    <property type="evidence" value="ECO:0007669"/>
    <property type="project" value="TreeGrafter"/>
</dbReference>
<dbReference type="InterPro" id="IPR019999">
    <property type="entry name" value="Anth_synth_I-like"/>
</dbReference>
<feature type="domain" description="Chorismate-utilising enzyme C-terminal" evidence="1">
    <location>
        <begin position="183"/>
        <end position="443"/>
    </location>
</feature>
<dbReference type="EMBL" id="CP003345">
    <property type="protein sequence ID" value="AFM03778.1"/>
    <property type="molecule type" value="Genomic_DNA"/>
</dbReference>
<dbReference type="PRINTS" id="PR00095">
    <property type="entry name" value="ANTSNTHASEI"/>
</dbReference>
<dbReference type="GO" id="GO:0046820">
    <property type="term" value="F:4-amino-4-deoxychorismate synthase activity"/>
    <property type="evidence" value="ECO:0007669"/>
    <property type="project" value="TreeGrafter"/>
</dbReference>
<dbReference type="Pfam" id="PF00425">
    <property type="entry name" value="Chorismate_bind"/>
    <property type="match status" value="1"/>
</dbReference>
<dbReference type="Proteomes" id="UP000006054">
    <property type="component" value="Chromosome"/>
</dbReference>
<dbReference type="STRING" id="880071.Fleli_1346"/>
<dbReference type="AlphaFoldDB" id="I4AIJ3"/>
<dbReference type="HOGENOM" id="CLU_006493_7_2_10"/>
<dbReference type="InterPro" id="IPR015890">
    <property type="entry name" value="Chorismate_C"/>
</dbReference>
<evidence type="ECO:0000259" key="2">
    <source>
        <dbReference type="Pfam" id="PF04715"/>
    </source>
</evidence>
<dbReference type="GO" id="GO:0005737">
    <property type="term" value="C:cytoplasm"/>
    <property type="evidence" value="ECO:0007669"/>
    <property type="project" value="TreeGrafter"/>
</dbReference>
<protein>
    <submittedName>
        <fullName evidence="3">Anthranilate/para-aminobenzoate synthase component I</fullName>
    </submittedName>
</protein>
<name>I4AIJ3_BERLS</name>
<dbReference type="PATRIC" id="fig|880071.3.peg.1321"/>
<dbReference type="OrthoDB" id="9803598at2"/>
<sequence length="452" mass="52383">MPNFLKKSLQWAQTFKTFIYLNPNEIPYPHEPFLHVLAVGEQRKICSNNDAKLEEKTSFDKLYNFWNKKKSYLFGYFNYDLKNELEDLSSNNSDNLGFPEFYFFEPQYILFFDVKGNFLSDKTKKENDFDFFDKIISEIEKTEVESNKSIYNFQPLPLSPSPQPFSVSPPMTNKPKINARFTEEEYLKTVEIIQNHIIEGDVYELNLCIEFFIEKLELNPLEAYQELCKISKMPFSSFLKITVNTSEKYAICASPERFLKKIGNKLISQPIKGTVKRGQTEAEDKENKHYLRTSEKEQAENMMIVDLVRNDLARTAEIGSTHVSEMFGIYTFQQVHQMISTVEATLHKDKNWSEAIKNAFPMGSMTGAPKIKATELIEKYEKTKRGLYSGSIGYISPNADFDFNVVIRTLFYDALSKYASFQVGGAITYDSDPQSEWEECLLKAKAIRSLFE</sequence>
<dbReference type="Gene3D" id="3.60.120.10">
    <property type="entry name" value="Anthranilate synthase"/>
    <property type="match status" value="1"/>
</dbReference>
<feature type="domain" description="Anthranilate synthase component I N-terminal" evidence="2">
    <location>
        <begin position="32"/>
        <end position="115"/>
    </location>
</feature>
<dbReference type="Pfam" id="PF04715">
    <property type="entry name" value="Anth_synt_I_N"/>
    <property type="match status" value="1"/>
</dbReference>
<dbReference type="RefSeq" id="WP_014797235.1">
    <property type="nucleotide sequence ID" value="NC_018018.1"/>
</dbReference>
<accession>I4AIJ3</accession>
<dbReference type="PANTHER" id="PTHR11236:SF18">
    <property type="entry name" value="AMINODEOXYCHORISMATE SYNTHASE"/>
    <property type="match status" value="1"/>
</dbReference>
<reference evidence="4" key="1">
    <citation type="submission" date="2012-06" db="EMBL/GenBank/DDBJ databases">
        <title>The complete genome of Flexibacter litoralis DSM 6794.</title>
        <authorList>
            <person name="Lucas S."/>
            <person name="Copeland A."/>
            <person name="Lapidus A."/>
            <person name="Glavina del Rio T."/>
            <person name="Dalin E."/>
            <person name="Tice H."/>
            <person name="Bruce D."/>
            <person name="Goodwin L."/>
            <person name="Pitluck S."/>
            <person name="Peters L."/>
            <person name="Ovchinnikova G."/>
            <person name="Lu M."/>
            <person name="Kyrpides N."/>
            <person name="Mavromatis K."/>
            <person name="Ivanova N."/>
            <person name="Brettin T."/>
            <person name="Detter J.C."/>
            <person name="Han C."/>
            <person name="Larimer F."/>
            <person name="Land M."/>
            <person name="Hauser L."/>
            <person name="Markowitz V."/>
            <person name="Cheng J.-F."/>
            <person name="Hugenholtz P."/>
            <person name="Woyke T."/>
            <person name="Wu D."/>
            <person name="Spring S."/>
            <person name="Lang E."/>
            <person name="Kopitz M."/>
            <person name="Brambilla E."/>
            <person name="Klenk H.-P."/>
            <person name="Eisen J.A."/>
        </authorList>
    </citation>
    <scope>NUCLEOTIDE SEQUENCE [LARGE SCALE GENOMIC DNA]</scope>
    <source>
        <strain evidence="4">ATCC 23117 / DSM 6794 / NBRC 15988 / NCIMB 1366 / Sio-4</strain>
    </source>
</reference>
<keyword evidence="4" id="KW-1185">Reference proteome</keyword>
<proteinExistence type="predicted"/>
<dbReference type="GO" id="GO:0008153">
    <property type="term" value="P:4-aminobenzoate biosynthetic process"/>
    <property type="evidence" value="ECO:0007669"/>
    <property type="project" value="TreeGrafter"/>
</dbReference>